<comment type="caution">
    <text evidence="4">The sequence shown here is derived from an EMBL/GenBank/DDBJ whole genome shotgun (WGS) entry which is preliminary data.</text>
</comment>
<evidence type="ECO:0000259" key="3">
    <source>
        <dbReference type="Pfam" id="PF10531"/>
    </source>
</evidence>
<accession>A0A1I4R047</accession>
<evidence type="ECO:0000259" key="2">
    <source>
        <dbReference type="Pfam" id="PF02563"/>
    </source>
</evidence>
<dbReference type="Gene3D" id="3.30.1950.10">
    <property type="entry name" value="wza like domain"/>
    <property type="match status" value="1"/>
</dbReference>
<dbReference type="OrthoDB" id="197007at2"/>
<evidence type="ECO:0008006" key="6">
    <source>
        <dbReference type="Google" id="ProtNLM"/>
    </source>
</evidence>
<dbReference type="InterPro" id="IPR003715">
    <property type="entry name" value="Poly_export_N"/>
</dbReference>
<dbReference type="InterPro" id="IPR049712">
    <property type="entry name" value="Poly_export"/>
</dbReference>
<dbReference type="Pfam" id="PF02563">
    <property type="entry name" value="Poly_export"/>
    <property type="match status" value="1"/>
</dbReference>
<dbReference type="EMBL" id="PJNW01000002">
    <property type="protein sequence ID" value="PKR90314.1"/>
    <property type="molecule type" value="Genomic_DNA"/>
</dbReference>
<evidence type="ECO:0000313" key="5">
    <source>
        <dbReference type="Proteomes" id="UP000233491"/>
    </source>
</evidence>
<keyword evidence="1" id="KW-0732">Signal</keyword>
<dbReference type="PROSITE" id="PS51257">
    <property type="entry name" value="PROKAR_LIPOPROTEIN"/>
    <property type="match status" value="1"/>
</dbReference>
<evidence type="ECO:0000313" key="4">
    <source>
        <dbReference type="EMBL" id="PKR90314.1"/>
    </source>
</evidence>
<dbReference type="GO" id="GO:0015159">
    <property type="term" value="F:polysaccharide transmembrane transporter activity"/>
    <property type="evidence" value="ECO:0007669"/>
    <property type="project" value="InterPro"/>
</dbReference>
<keyword evidence="5" id="KW-1185">Reference proteome</keyword>
<evidence type="ECO:0000256" key="1">
    <source>
        <dbReference type="ARBA" id="ARBA00022729"/>
    </source>
</evidence>
<dbReference type="AlphaFoldDB" id="A0A1I4R047"/>
<organism evidence="4 5">
    <name type="scientific">Pleomorphomonas diazotrophica</name>
    <dbReference type="NCBI Taxonomy" id="1166257"/>
    <lineage>
        <taxon>Bacteria</taxon>
        <taxon>Pseudomonadati</taxon>
        <taxon>Pseudomonadota</taxon>
        <taxon>Alphaproteobacteria</taxon>
        <taxon>Hyphomicrobiales</taxon>
        <taxon>Pleomorphomonadaceae</taxon>
        <taxon>Pleomorphomonas</taxon>
    </lineage>
</organism>
<feature type="domain" description="Polysaccharide export protein N-terminal" evidence="2">
    <location>
        <begin position="39"/>
        <end position="110"/>
    </location>
</feature>
<sequence length="189" mass="20309">MQRRAFLGLALLGLGACTTAPRRQPAGARPSVPDGLDGPYRLDSGDKLRVTVFEQTALSGTFTVDQAGYIAYPLVGNVTARGLTTQELAGALTLGLKKGYLNNPDVTVEVDTYRPFFIMGEVRNPGQYTYVNTMTVETAVAIAGGFTSRASERGIEVSRRLNGKIYTGTLPPNALVRPGDVLRVAQRLF</sequence>
<dbReference type="RefSeq" id="WP_101287409.1">
    <property type="nucleotide sequence ID" value="NZ_FOUQ01000001.1"/>
</dbReference>
<dbReference type="Proteomes" id="UP000233491">
    <property type="component" value="Unassembled WGS sequence"/>
</dbReference>
<dbReference type="Pfam" id="PF10531">
    <property type="entry name" value="SLBB"/>
    <property type="match status" value="1"/>
</dbReference>
<name>A0A1I4R047_9HYPH</name>
<proteinExistence type="predicted"/>
<feature type="domain" description="Soluble ligand binding" evidence="3">
    <location>
        <begin position="116"/>
        <end position="165"/>
    </location>
</feature>
<dbReference type="Gene3D" id="3.10.560.10">
    <property type="entry name" value="Outer membrane lipoprotein wza domain like"/>
    <property type="match status" value="1"/>
</dbReference>
<dbReference type="PANTHER" id="PTHR33619:SF3">
    <property type="entry name" value="POLYSACCHARIDE EXPORT PROTEIN GFCE-RELATED"/>
    <property type="match status" value="1"/>
</dbReference>
<reference evidence="4 5" key="1">
    <citation type="submission" date="2017-12" db="EMBL/GenBank/DDBJ databases">
        <title>Anaerobic carbon monoxide metabolism by Pleomorphomonas carboxyditropha sp. nov., a new mesophilic hydrogenogenic carboxidotroph.</title>
        <authorList>
            <person name="Esquivel-Elizondo S."/>
            <person name="Krajmalnik-Brown R."/>
        </authorList>
    </citation>
    <scope>NUCLEOTIDE SEQUENCE [LARGE SCALE GENOMIC DNA]</scope>
    <source>
        <strain evidence="4 5">R5-392</strain>
    </source>
</reference>
<protein>
    <recommendedName>
        <fullName evidence="6">Sugar transporter</fullName>
    </recommendedName>
</protein>
<dbReference type="InterPro" id="IPR019554">
    <property type="entry name" value="Soluble_ligand-bd"/>
</dbReference>
<dbReference type="PANTHER" id="PTHR33619">
    <property type="entry name" value="POLYSACCHARIDE EXPORT PROTEIN GFCE-RELATED"/>
    <property type="match status" value="1"/>
</dbReference>
<gene>
    <name evidence="4" type="ORF">CXZ10_02725</name>
</gene>